<dbReference type="Pfam" id="PF00076">
    <property type="entry name" value="RRM_1"/>
    <property type="match status" value="1"/>
</dbReference>
<evidence type="ECO:0000259" key="1">
    <source>
        <dbReference type="Pfam" id="PF00076"/>
    </source>
</evidence>
<protein>
    <recommendedName>
        <fullName evidence="1">RRM domain-containing protein</fullName>
    </recommendedName>
</protein>
<evidence type="ECO:0000313" key="2">
    <source>
        <dbReference type="EMBL" id="CAF4313319.1"/>
    </source>
</evidence>
<sequence>MWNSYAFVHYATMEEARRALDQSNGAM</sequence>
<dbReference type="InterPro" id="IPR000504">
    <property type="entry name" value="RRM_dom"/>
</dbReference>
<name>A0A820IM82_9BILA</name>
<dbReference type="InterPro" id="IPR035979">
    <property type="entry name" value="RBD_domain_sf"/>
</dbReference>
<feature type="non-terminal residue" evidence="2">
    <location>
        <position position="1"/>
    </location>
</feature>
<dbReference type="SUPFAM" id="SSF54928">
    <property type="entry name" value="RNA-binding domain, RBD"/>
    <property type="match status" value="1"/>
</dbReference>
<accession>A0A820IM82</accession>
<reference evidence="2" key="1">
    <citation type="submission" date="2021-02" db="EMBL/GenBank/DDBJ databases">
        <authorList>
            <person name="Nowell W R."/>
        </authorList>
    </citation>
    <scope>NUCLEOTIDE SEQUENCE</scope>
</reference>
<dbReference type="GO" id="GO:0003723">
    <property type="term" value="F:RNA binding"/>
    <property type="evidence" value="ECO:0007669"/>
    <property type="project" value="InterPro"/>
</dbReference>
<gene>
    <name evidence="2" type="ORF">OTI717_LOCUS42412</name>
</gene>
<feature type="domain" description="RRM" evidence="1">
    <location>
        <begin position="4"/>
        <end position="26"/>
    </location>
</feature>
<dbReference type="Proteomes" id="UP000663823">
    <property type="component" value="Unassembled WGS sequence"/>
</dbReference>
<dbReference type="AlphaFoldDB" id="A0A820IM82"/>
<proteinExistence type="predicted"/>
<organism evidence="2 3">
    <name type="scientific">Rotaria sordida</name>
    <dbReference type="NCBI Taxonomy" id="392033"/>
    <lineage>
        <taxon>Eukaryota</taxon>
        <taxon>Metazoa</taxon>
        <taxon>Spiralia</taxon>
        <taxon>Gnathifera</taxon>
        <taxon>Rotifera</taxon>
        <taxon>Eurotatoria</taxon>
        <taxon>Bdelloidea</taxon>
        <taxon>Philodinida</taxon>
        <taxon>Philodinidae</taxon>
        <taxon>Rotaria</taxon>
    </lineage>
</organism>
<comment type="caution">
    <text evidence="2">The sequence shown here is derived from an EMBL/GenBank/DDBJ whole genome shotgun (WGS) entry which is preliminary data.</text>
</comment>
<dbReference type="EMBL" id="CAJOAX010051029">
    <property type="protein sequence ID" value="CAF4313319.1"/>
    <property type="molecule type" value="Genomic_DNA"/>
</dbReference>
<evidence type="ECO:0000313" key="3">
    <source>
        <dbReference type="Proteomes" id="UP000663823"/>
    </source>
</evidence>